<proteinExistence type="predicted"/>
<gene>
    <name evidence="1" type="ORF">E8E13_003917</name>
</gene>
<evidence type="ECO:0000313" key="2">
    <source>
        <dbReference type="Proteomes" id="UP000801428"/>
    </source>
</evidence>
<sequence length="119" mass="13896">MADNPREKQLKAIKKKGKNRSYSWPIAAMRRQFVAPGEEKGLLPLKNEDGTYKDFKAEVACLIFERKKEMEREEALKRARHEEGIFENFEEEVAYLIAKRKKELEKEEVARLASGILKV</sequence>
<accession>A0A9P4WBP1</accession>
<keyword evidence="2" id="KW-1185">Reference proteome</keyword>
<dbReference type="AlphaFoldDB" id="A0A9P4WBP1"/>
<comment type="caution">
    <text evidence="1">The sequence shown here is derived from an EMBL/GenBank/DDBJ whole genome shotgun (WGS) entry which is preliminary data.</text>
</comment>
<dbReference type="EMBL" id="SWKU01000012">
    <property type="protein sequence ID" value="KAF3001837.1"/>
    <property type="molecule type" value="Genomic_DNA"/>
</dbReference>
<dbReference type="Proteomes" id="UP000801428">
    <property type="component" value="Unassembled WGS sequence"/>
</dbReference>
<name>A0A9P4WBP1_CURKU</name>
<protein>
    <submittedName>
        <fullName evidence="1">Uncharacterized protein</fullName>
    </submittedName>
</protein>
<reference evidence="1" key="1">
    <citation type="submission" date="2019-04" db="EMBL/GenBank/DDBJ databases">
        <title>Sequencing of skin fungus with MAO and IRED activity.</title>
        <authorList>
            <person name="Marsaioli A.J."/>
            <person name="Bonatto J.M.C."/>
            <person name="Reis Junior O."/>
        </authorList>
    </citation>
    <scope>NUCLEOTIDE SEQUENCE</scope>
    <source>
        <strain evidence="1">30M1</strain>
    </source>
</reference>
<evidence type="ECO:0000313" key="1">
    <source>
        <dbReference type="EMBL" id="KAF3001837.1"/>
    </source>
</evidence>
<organism evidence="1 2">
    <name type="scientific">Curvularia kusanoi</name>
    <name type="common">Cochliobolus kusanoi</name>
    <dbReference type="NCBI Taxonomy" id="90978"/>
    <lineage>
        <taxon>Eukaryota</taxon>
        <taxon>Fungi</taxon>
        <taxon>Dikarya</taxon>
        <taxon>Ascomycota</taxon>
        <taxon>Pezizomycotina</taxon>
        <taxon>Dothideomycetes</taxon>
        <taxon>Pleosporomycetidae</taxon>
        <taxon>Pleosporales</taxon>
        <taxon>Pleosporineae</taxon>
        <taxon>Pleosporaceae</taxon>
        <taxon>Curvularia</taxon>
    </lineage>
</organism>